<accession>A0ABS4SX21</accession>
<comment type="caution">
    <text evidence="2">The sequence shown here is derived from an EMBL/GenBank/DDBJ whole genome shotgun (WGS) entry which is preliminary data.</text>
</comment>
<keyword evidence="3" id="KW-1185">Reference proteome</keyword>
<dbReference type="EMBL" id="JAGINP010000041">
    <property type="protein sequence ID" value="MBP2297096.1"/>
    <property type="molecule type" value="Genomic_DNA"/>
</dbReference>
<name>A0ABS4SX21_9PROT</name>
<protein>
    <submittedName>
        <fullName evidence="2">Uncharacterized protein</fullName>
    </submittedName>
</protein>
<gene>
    <name evidence="2" type="ORF">J2851_006915</name>
</gene>
<reference evidence="2 3" key="1">
    <citation type="submission" date="2021-03" db="EMBL/GenBank/DDBJ databases">
        <title>Genomic Encyclopedia of Type Strains, Phase III (KMG-III): the genomes of soil and plant-associated and newly described type strains.</title>
        <authorList>
            <person name="Whitman W."/>
        </authorList>
    </citation>
    <scope>NUCLEOTIDE SEQUENCE [LARGE SCALE GENOMIC DNA]</scope>
    <source>
        <strain evidence="2 3">IMMIB AFH-6</strain>
    </source>
</reference>
<sequence length="348" mass="38280">MISPLSIPLDLADPRLPEALRAKTAAGRVEVLDALRSTPEFAGLMKTWLEGDAYRAVGARTVLMNLYRNPDGSVLGVAQGADGRFIGQARWVKVSGVGAKLLSSATMLAGHAMLLELSRKLDRVEHKVDRIAQALRDDRREGLRGAIDAVHNALSCRTETAAALLAGAATPLITHVRQEIRALQRDIDALRPMPEWHITKTFNDPSDDIRRALRVCEQSFLAIGEGIRTVGQLYVGLDEPKTAWTAMGALFEELSGVGLDKAERRARQLQPTRPHPWPDRFWMEARRALDEVRLLAEENASEQPAVAFRPLALEFGDGELERVPWGVSEAAPDLVASAGERQPSRESR</sequence>
<dbReference type="Proteomes" id="UP000781958">
    <property type="component" value="Unassembled WGS sequence"/>
</dbReference>
<keyword evidence="1" id="KW-0175">Coiled coil</keyword>
<evidence type="ECO:0000313" key="2">
    <source>
        <dbReference type="EMBL" id="MBP2297096.1"/>
    </source>
</evidence>
<dbReference type="RefSeq" id="WP_209773341.1">
    <property type="nucleotide sequence ID" value="NZ_JAGINP010000041.1"/>
</dbReference>
<feature type="coiled-coil region" evidence="1">
    <location>
        <begin position="114"/>
        <end position="141"/>
    </location>
</feature>
<proteinExistence type="predicted"/>
<evidence type="ECO:0000313" key="3">
    <source>
        <dbReference type="Proteomes" id="UP000781958"/>
    </source>
</evidence>
<organism evidence="2 3">
    <name type="scientific">Azospirillum rugosum</name>
    <dbReference type="NCBI Taxonomy" id="416170"/>
    <lineage>
        <taxon>Bacteria</taxon>
        <taxon>Pseudomonadati</taxon>
        <taxon>Pseudomonadota</taxon>
        <taxon>Alphaproteobacteria</taxon>
        <taxon>Rhodospirillales</taxon>
        <taxon>Azospirillaceae</taxon>
        <taxon>Azospirillum</taxon>
    </lineage>
</organism>
<evidence type="ECO:0000256" key="1">
    <source>
        <dbReference type="SAM" id="Coils"/>
    </source>
</evidence>